<sequence>MAPTNWEFAGLITHYFRLASVWTPERPRLPLIDAPTVSSGEHEQHDSGLSSRALEALEWFKETYKEQLGRISEPGGDNGINAVDMMTAENWLCRDELVTIYRESVQRVLAAHHLSYAPGFGGDPALLLAAARFYNAFFKPTSPVLPEHIVAGAGCSSLLASLMHDLCGPGEGVLVEVPYWGGFEMECIMRAQVQMVPVDTTAYYSSPERNPEKLVACYGRAMQMGKSPVRVLLLCNPHNPRGQLLSVAELQALIDFCHQHRLHLVSDEIYGLSTFGSKSVPSPTGRQYTPVTSSFTSVMRLNVPDPSRIHTLHGISKDLGSSGLRLGFIVTQANPLLRMSLAISNHAKVSTISTLMATELLGNHDRLSALLSTSNAALHGAADIVVNFLATHDVPFYPPIAGVFVWAQLGHGYVHSLEDEIELSKAFRAAGVELVAGRSCRAPQLGWFRITFALPEIDLVRGLERISSVLDAMRDKCCPEGTRKLLVGA</sequence>
<evidence type="ECO:0000259" key="6">
    <source>
        <dbReference type="Pfam" id="PF00155"/>
    </source>
</evidence>
<organism evidence="7 8">
    <name type="scientific">Bipolaris victoriae (strain FI3)</name>
    <name type="common">Victoria blight of oats agent</name>
    <name type="synonym">Cochliobolus victoriae</name>
    <dbReference type="NCBI Taxonomy" id="930091"/>
    <lineage>
        <taxon>Eukaryota</taxon>
        <taxon>Fungi</taxon>
        <taxon>Dikarya</taxon>
        <taxon>Ascomycota</taxon>
        <taxon>Pezizomycotina</taxon>
        <taxon>Dothideomycetes</taxon>
        <taxon>Pleosporomycetidae</taxon>
        <taxon>Pleosporales</taxon>
        <taxon>Pleosporineae</taxon>
        <taxon>Pleosporaceae</taxon>
        <taxon>Bipolaris</taxon>
    </lineage>
</organism>
<dbReference type="GO" id="GO:0006520">
    <property type="term" value="P:amino acid metabolic process"/>
    <property type="evidence" value="ECO:0007669"/>
    <property type="project" value="TreeGrafter"/>
</dbReference>
<dbReference type="CDD" id="cd00609">
    <property type="entry name" value="AAT_like"/>
    <property type="match status" value="1"/>
</dbReference>
<dbReference type="GO" id="GO:0008483">
    <property type="term" value="F:transaminase activity"/>
    <property type="evidence" value="ECO:0007669"/>
    <property type="project" value="UniProtKB-KW"/>
</dbReference>
<gene>
    <name evidence="7" type="ORF">COCVIDRAFT_84446</name>
</gene>
<evidence type="ECO:0000313" key="8">
    <source>
        <dbReference type="Proteomes" id="UP000054337"/>
    </source>
</evidence>
<proteinExistence type="inferred from homology"/>
<keyword evidence="5" id="KW-0663">Pyridoxal phosphate</keyword>
<evidence type="ECO:0000256" key="4">
    <source>
        <dbReference type="ARBA" id="ARBA00022679"/>
    </source>
</evidence>
<dbReference type="EMBL" id="KI968692">
    <property type="protein sequence ID" value="EUN32660.1"/>
    <property type="molecule type" value="Genomic_DNA"/>
</dbReference>
<comment type="similarity">
    <text evidence="2">Belongs to the class-I pyridoxal-phosphate-dependent aminotransferase family.</text>
</comment>
<dbReference type="PANTHER" id="PTHR43795">
    <property type="entry name" value="BIFUNCTIONAL ASPARTATE AMINOTRANSFERASE AND GLUTAMATE/ASPARTATE-PREPHENATE AMINOTRANSFERASE-RELATED"/>
    <property type="match status" value="1"/>
</dbReference>
<accession>W7F3I3</accession>
<dbReference type="Pfam" id="PF00155">
    <property type="entry name" value="Aminotran_1_2"/>
    <property type="match status" value="1"/>
</dbReference>
<dbReference type="Gene3D" id="3.90.1150.10">
    <property type="entry name" value="Aspartate Aminotransferase, domain 1"/>
    <property type="match status" value="1"/>
</dbReference>
<dbReference type="SUPFAM" id="SSF53383">
    <property type="entry name" value="PLP-dependent transferases"/>
    <property type="match status" value="1"/>
</dbReference>
<reference evidence="7 8" key="1">
    <citation type="journal article" date="2013" name="PLoS Genet.">
        <title>Comparative genome structure, secondary metabolite, and effector coding capacity across Cochliobolus pathogens.</title>
        <authorList>
            <person name="Condon B.J."/>
            <person name="Leng Y."/>
            <person name="Wu D."/>
            <person name="Bushley K.E."/>
            <person name="Ohm R.A."/>
            <person name="Otillar R."/>
            <person name="Martin J."/>
            <person name="Schackwitz W."/>
            <person name="Grimwood J."/>
            <person name="MohdZainudin N."/>
            <person name="Xue C."/>
            <person name="Wang R."/>
            <person name="Manning V.A."/>
            <person name="Dhillon B."/>
            <person name="Tu Z.J."/>
            <person name="Steffenson B.J."/>
            <person name="Salamov A."/>
            <person name="Sun H."/>
            <person name="Lowry S."/>
            <person name="LaButti K."/>
            <person name="Han J."/>
            <person name="Copeland A."/>
            <person name="Lindquist E."/>
            <person name="Barry K."/>
            <person name="Schmutz J."/>
            <person name="Baker S.E."/>
            <person name="Ciuffetti L.M."/>
            <person name="Grigoriev I.V."/>
            <person name="Zhong S."/>
            <person name="Turgeon B.G."/>
        </authorList>
    </citation>
    <scope>NUCLEOTIDE SEQUENCE [LARGE SCALE GENOMIC DNA]</scope>
    <source>
        <strain evidence="7 8">FI3</strain>
    </source>
</reference>
<evidence type="ECO:0000256" key="3">
    <source>
        <dbReference type="ARBA" id="ARBA00022576"/>
    </source>
</evidence>
<dbReference type="RefSeq" id="XP_014562294.1">
    <property type="nucleotide sequence ID" value="XM_014706808.1"/>
</dbReference>
<dbReference type="AlphaFoldDB" id="W7F3I3"/>
<dbReference type="Gene3D" id="3.40.640.10">
    <property type="entry name" value="Type I PLP-dependent aspartate aminotransferase-like (Major domain)"/>
    <property type="match status" value="1"/>
</dbReference>
<dbReference type="GO" id="GO:0030170">
    <property type="term" value="F:pyridoxal phosphate binding"/>
    <property type="evidence" value="ECO:0007669"/>
    <property type="project" value="InterPro"/>
</dbReference>
<dbReference type="InterPro" id="IPR050478">
    <property type="entry name" value="Ethylene_sulfur-biosynth"/>
</dbReference>
<dbReference type="HOGENOM" id="CLU_017584_1_2_1"/>
<evidence type="ECO:0000313" key="7">
    <source>
        <dbReference type="EMBL" id="EUN32660.1"/>
    </source>
</evidence>
<keyword evidence="8" id="KW-1185">Reference proteome</keyword>
<dbReference type="Proteomes" id="UP000054337">
    <property type="component" value="Unassembled WGS sequence"/>
</dbReference>
<dbReference type="PRINTS" id="PR00753">
    <property type="entry name" value="ACCSYNTHASE"/>
</dbReference>
<evidence type="ECO:0000256" key="5">
    <source>
        <dbReference type="ARBA" id="ARBA00022898"/>
    </source>
</evidence>
<evidence type="ECO:0000256" key="2">
    <source>
        <dbReference type="ARBA" id="ARBA00007441"/>
    </source>
</evidence>
<evidence type="ECO:0000256" key="1">
    <source>
        <dbReference type="ARBA" id="ARBA00001933"/>
    </source>
</evidence>
<dbReference type="InterPro" id="IPR015422">
    <property type="entry name" value="PyrdxlP-dep_Trfase_small"/>
</dbReference>
<dbReference type="InterPro" id="IPR004839">
    <property type="entry name" value="Aminotransferase_I/II_large"/>
</dbReference>
<dbReference type="InterPro" id="IPR015421">
    <property type="entry name" value="PyrdxlP-dep_Trfase_major"/>
</dbReference>
<dbReference type="InterPro" id="IPR015424">
    <property type="entry name" value="PyrdxlP-dep_Trfase"/>
</dbReference>
<keyword evidence="4" id="KW-0808">Transferase</keyword>
<name>W7F3I3_BIPV3</name>
<dbReference type="PANTHER" id="PTHR43795:SF32">
    <property type="entry name" value="AMINOTRANSFERASE GLII-RELATED"/>
    <property type="match status" value="1"/>
</dbReference>
<comment type="cofactor">
    <cofactor evidence="1">
        <name>pyridoxal 5'-phosphate</name>
        <dbReference type="ChEBI" id="CHEBI:597326"/>
    </cofactor>
</comment>
<feature type="domain" description="Aminotransferase class I/classII large" evidence="6">
    <location>
        <begin position="102"/>
        <end position="466"/>
    </location>
</feature>
<dbReference type="GeneID" id="26258113"/>
<protein>
    <recommendedName>
        <fullName evidence="6">Aminotransferase class I/classII large domain-containing protein</fullName>
    </recommendedName>
</protein>
<keyword evidence="3" id="KW-0032">Aminotransferase</keyword>